<evidence type="ECO:0000313" key="6">
    <source>
        <dbReference type="Proteomes" id="UP000318833"/>
    </source>
</evidence>
<gene>
    <name evidence="5" type="ORF">FOF46_17415</name>
</gene>
<keyword evidence="2" id="KW-0408">Iron</keyword>
<accession>A0A554VHK3</accession>
<dbReference type="RefSeq" id="WP_109437908.1">
    <property type="nucleotide sequence ID" value="NZ_CANMIK010000039.1"/>
</dbReference>
<dbReference type="Proteomes" id="UP000318833">
    <property type="component" value="Unassembled WGS sequence"/>
</dbReference>
<proteinExistence type="predicted"/>
<keyword evidence="1" id="KW-0479">Metal-binding</keyword>
<organism evidence="5 6">
    <name type="scientific">Aquimarina algiphila</name>
    <dbReference type="NCBI Taxonomy" id="2047982"/>
    <lineage>
        <taxon>Bacteria</taxon>
        <taxon>Pseudomonadati</taxon>
        <taxon>Bacteroidota</taxon>
        <taxon>Flavobacteriia</taxon>
        <taxon>Flavobacteriales</taxon>
        <taxon>Flavobacteriaceae</taxon>
        <taxon>Aquimarina</taxon>
    </lineage>
</organism>
<dbReference type="SMART" id="SM00729">
    <property type="entry name" value="Elp3"/>
    <property type="match status" value="1"/>
</dbReference>
<dbReference type="OrthoDB" id="9785699at2"/>
<dbReference type="AlphaFoldDB" id="A0A554VHK3"/>
<dbReference type="EMBL" id="VLNR01000038">
    <property type="protein sequence ID" value="TSE07000.1"/>
    <property type="molecule type" value="Genomic_DNA"/>
</dbReference>
<keyword evidence="6" id="KW-1185">Reference proteome</keyword>
<comment type="caution">
    <text evidence="5">The sequence shown here is derived from an EMBL/GenBank/DDBJ whole genome shotgun (WGS) entry which is preliminary data.</text>
</comment>
<dbReference type="SFLD" id="SFLDS00029">
    <property type="entry name" value="Radical_SAM"/>
    <property type="match status" value="1"/>
</dbReference>
<dbReference type="GO" id="GO:0046872">
    <property type="term" value="F:metal ion binding"/>
    <property type="evidence" value="ECO:0007669"/>
    <property type="project" value="UniProtKB-KW"/>
</dbReference>
<dbReference type="Gene3D" id="3.80.30.30">
    <property type="match status" value="1"/>
</dbReference>
<feature type="domain" description="Elp3/MiaA/NifB-like radical SAM core" evidence="4">
    <location>
        <begin position="68"/>
        <end position="296"/>
    </location>
</feature>
<dbReference type="GO" id="GO:0051536">
    <property type="term" value="F:iron-sulfur cluster binding"/>
    <property type="evidence" value="ECO:0007669"/>
    <property type="project" value="UniProtKB-KW"/>
</dbReference>
<dbReference type="NCBIfam" id="NF033668">
    <property type="entry name" value="rSAM_PA0069"/>
    <property type="match status" value="1"/>
</dbReference>
<evidence type="ECO:0000313" key="5">
    <source>
        <dbReference type="EMBL" id="TSE07000.1"/>
    </source>
</evidence>
<name>A0A554VHK3_9FLAO</name>
<keyword evidence="3" id="KW-0411">Iron-sulfur</keyword>
<dbReference type="PANTHER" id="PTHR43432:SF3">
    <property type="entry name" value="SLR0285 PROTEIN"/>
    <property type="match status" value="1"/>
</dbReference>
<dbReference type="InterPro" id="IPR040086">
    <property type="entry name" value="MJ0683-like"/>
</dbReference>
<sequence>MKPKKHIKGRGAQEKINNRFLKNHHETRDDFLNYCLAQGEIIDKPQTTFIETFPKTIVNKVTSPDVGMMYSLNPYQGCEHGCVYCYARNSHEYWGYGAGLEFESKILVKKNAPELLEKKLKSSTWKAYPISLSGNTDCYQPIEKKLKITRKLLEVFLKYRHPVGIITKNALIQRDLDILTELARHNLVSVFLSITSLKEETRRILEPRTASIKKRLETLELLNTSGIPTNVMMAPIIPSINSHEILPLAKEISERGAKSVGYTIVRLNGAIGQLFTTWLENTLPDRKDKILHQIKECHEGNLNDSEFGRRMKGSGNIADQIHQLFSLARKKYFPETQKVHLNCHMHEEYKNGQLRLF</sequence>
<evidence type="ECO:0000259" key="4">
    <source>
        <dbReference type="SMART" id="SM00729"/>
    </source>
</evidence>
<protein>
    <submittedName>
        <fullName evidence="5">PA0069 family radical SAM protein</fullName>
    </submittedName>
</protein>
<dbReference type="InterPro" id="IPR058240">
    <property type="entry name" value="rSAM_sf"/>
</dbReference>
<dbReference type="GO" id="GO:0003824">
    <property type="term" value="F:catalytic activity"/>
    <property type="evidence" value="ECO:0007669"/>
    <property type="project" value="InterPro"/>
</dbReference>
<evidence type="ECO:0000256" key="3">
    <source>
        <dbReference type="ARBA" id="ARBA00023014"/>
    </source>
</evidence>
<evidence type="ECO:0000256" key="2">
    <source>
        <dbReference type="ARBA" id="ARBA00023004"/>
    </source>
</evidence>
<dbReference type="CDD" id="cd01335">
    <property type="entry name" value="Radical_SAM"/>
    <property type="match status" value="1"/>
</dbReference>
<evidence type="ECO:0000256" key="1">
    <source>
        <dbReference type="ARBA" id="ARBA00022723"/>
    </source>
</evidence>
<dbReference type="InterPro" id="IPR007197">
    <property type="entry name" value="rSAM"/>
</dbReference>
<dbReference type="SUPFAM" id="SSF102114">
    <property type="entry name" value="Radical SAM enzymes"/>
    <property type="match status" value="1"/>
</dbReference>
<dbReference type="InterPro" id="IPR006638">
    <property type="entry name" value="Elp3/MiaA/NifB-like_rSAM"/>
</dbReference>
<reference evidence="5 6" key="1">
    <citation type="submission" date="2019-07" db="EMBL/GenBank/DDBJ databases">
        <title>The draft genome sequence of Aquimarina algiphila M91.</title>
        <authorList>
            <person name="Meng X."/>
        </authorList>
    </citation>
    <scope>NUCLEOTIDE SEQUENCE [LARGE SCALE GENOMIC DNA]</scope>
    <source>
        <strain evidence="5 6">M91</strain>
    </source>
</reference>
<dbReference type="Pfam" id="PF04055">
    <property type="entry name" value="Radical_SAM"/>
    <property type="match status" value="1"/>
</dbReference>
<dbReference type="PANTHER" id="PTHR43432">
    <property type="entry name" value="SLR0285 PROTEIN"/>
    <property type="match status" value="1"/>
</dbReference>
<dbReference type="SFLD" id="SFLDG01084">
    <property type="entry name" value="Uncharacterised_Radical_SAM_Su"/>
    <property type="match status" value="1"/>
</dbReference>